<dbReference type="GO" id="GO:0005789">
    <property type="term" value="C:endoplasmic reticulum membrane"/>
    <property type="evidence" value="ECO:0007669"/>
    <property type="project" value="TreeGrafter"/>
</dbReference>
<reference evidence="2" key="1">
    <citation type="submission" date="2020-11" db="EMBL/GenBank/DDBJ databases">
        <authorList>
            <person name="Tran Van P."/>
        </authorList>
    </citation>
    <scope>NUCLEOTIDE SEQUENCE</scope>
</reference>
<dbReference type="InterPro" id="IPR029063">
    <property type="entry name" value="SAM-dependent_MTases_sf"/>
</dbReference>
<dbReference type="OrthoDB" id="6357215at2759"/>
<dbReference type="PANTHER" id="PTHR34009">
    <property type="entry name" value="PROTEIN STAR"/>
    <property type="match status" value="1"/>
</dbReference>
<dbReference type="Gene3D" id="3.40.50.150">
    <property type="entry name" value="Vaccinia Virus protein VP39"/>
    <property type="match status" value="1"/>
</dbReference>
<accession>A0A7R8ZLI2</accession>
<dbReference type="GO" id="GO:0005794">
    <property type="term" value="C:Golgi apparatus"/>
    <property type="evidence" value="ECO:0007669"/>
    <property type="project" value="TreeGrafter"/>
</dbReference>
<dbReference type="GO" id="GO:0006888">
    <property type="term" value="P:endoplasmic reticulum to Golgi vesicle-mediated transport"/>
    <property type="evidence" value="ECO:0007669"/>
    <property type="project" value="TreeGrafter"/>
</dbReference>
<dbReference type="GO" id="GO:0005886">
    <property type="term" value="C:plasma membrane"/>
    <property type="evidence" value="ECO:0007669"/>
    <property type="project" value="TreeGrafter"/>
</dbReference>
<dbReference type="EMBL" id="OB661806">
    <property type="protein sequence ID" value="CAD7229000.1"/>
    <property type="molecule type" value="Genomic_DNA"/>
</dbReference>
<dbReference type="InterPro" id="IPR053202">
    <property type="entry name" value="EGF_Rcpt_Signaling_Reg"/>
</dbReference>
<dbReference type="GO" id="GO:0031902">
    <property type="term" value="C:late endosome membrane"/>
    <property type="evidence" value="ECO:0007669"/>
    <property type="project" value="TreeGrafter"/>
</dbReference>
<gene>
    <name evidence="2" type="ORF">CTOB1V02_LOCUS6874</name>
</gene>
<dbReference type="Pfam" id="PF05050">
    <property type="entry name" value="Methyltransf_21"/>
    <property type="match status" value="1"/>
</dbReference>
<proteinExistence type="predicted"/>
<organism evidence="2">
    <name type="scientific">Cyprideis torosa</name>
    <dbReference type="NCBI Taxonomy" id="163714"/>
    <lineage>
        <taxon>Eukaryota</taxon>
        <taxon>Metazoa</taxon>
        <taxon>Ecdysozoa</taxon>
        <taxon>Arthropoda</taxon>
        <taxon>Crustacea</taxon>
        <taxon>Oligostraca</taxon>
        <taxon>Ostracoda</taxon>
        <taxon>Podocopa</taxon>
        <taxon>Podocopida</taxon>
        <taxon>Cytherocopina</taxon>
        <taxon>Cytheroidea</taxon>
        <taxon>Cytherideidae</taxon>
        <taxon>Cyprideis</taxon>
    </lineage>
</organism>
<dbReference type="PANTHER" id="PTHR34009:SF2">
    <property type="entry name" value="PROTEIN STAR"/>
    <property type="match status" value="1"/>
</dbReference>
<sequence>MARWRRGSMILILIIAISGWMVAFHLYSACHESTPKKAFGDDEEKLSHESTPKKASGDGEEKLSHEFTPKKVSGDGEEKLSHDSCRILLRSLYSKRLIPSRKNTFFSAIMTFFRGDEDPSEDQKSKKFLARLFNNKKNGTFFEAGGHNGYFFSNTYFFEKTLGWSGIMVEPSRNSFEKMLNSGRDIWASNACISDRWEGISCEIREFQEHVNPIDWKSGGASSLSRGYRPPFNDGGRNNKYRLICFPLDEFLEMAGISKNLDLLSLDVQGAEIGILETMDWSKVDIKVILVELETPKNLKRVPPFLEEKGYVKIEKLNRDFVYVQKSLLTEFQKNLKNEEEG</sequence>
<dbReference type="SUPFAM" id="SSF53335">
    <property type="entry name" value="S-adenosyl-L-methionine-dependent methyltransferases"/>
    <property type="match status" value="1"/>
</dbReference>
<name>A0A7R8ZLI2_9CRUS</name>
<dbReference type="GO" id="GO:0016197">
    <property type="term" value="P:endosomal transport"/>
    <property type="evidence" value="ECO:0007669"/>
    <property type="project" value="TreeGrafter"/>
</dbReference>
<dbReference type="InterPro" id="IPR006342">
    <property type="entry name" value="FkbM_mtfrase"/>
</dbReference>
<evidence type="ECO:0000313" key="2">
    <source>
        <dbReference type="EMBL" id="CAD7229000.1"/>
    </source>
</evidence>
<evidence type="ECO:0000259" key="1">
    <source>
        <dbReference type="Pfam" id="PF05050"/>
    </source>
</evidence>
<feature type="domain" description="Methyltransferase FkbM" evidence="1">
    <location>
        <begin position="144"/>
        <end position="312"/>
    </location>
</feature>
<dbReference type="AlphaFoldDB" id="A0A7R8ZLI2"/>
<protein>
    <recommendedName>
        <fullName evidence="1">Methyltransferase FkbM domain-containing protein</fullName>
    </recommendedName>
</protein>